<feature type="non-terminal residue" evidence="2">
    <location>
        <position position="1"/>
    </location>
</feature>
<reference evidence="2 3" key="1">
    <citation type="submission" date="2024-02" db="EMBL/GenBank/DDBJ databases">
        <authorList>
            <person name="Chen Y."/>
            <person name="Shah S."/>
            <person name="Dougan E. K."/>
            <person name="Thang M."/>
            <person name="Chan C."/>
        </authorList>
    </citation>
    <scope>NUCLEOTIDE SEQUENCE [LARGE SCALE GENOMIC DNA]</scope>
</reference>
<feature type="region of interest" description="Disordered" evidence="1">
    <location>
        <begin position="44"/>
        <end position="84"/>
    </location>
</feature>
<dbReference type="Proteomes" id="UP001642464">
    <property type="component" value="Unassembled WGS sequence"/>
</dbReference>
<accession>A0ABP0I0S8</accession>
<sequence>ENSSSLQKQSKPKGISDAQEASMKQIHSASLDAIFQSREDGLSLSLQPAPSTNALALPVPQSSGGTEAQTKGKTKAKHATGPAGAGQVVQVDRLLQSCKDPLVAASKVRKATLRIMNQLKAKLVSAKSECQSALNDIRDDFDSEETSDR</sequence>
<dbReference type="EMBL" id="CAXAMM010002449">
    <property type="protein sequence ID" value="CAK8996207.1"/>
    <property type="molecule type" value="Genomic_DNA"/>
</dbReference>
<evidence type="ECO:0000256" key="1">
    <source>
        <dbReference type="SAM" id="MobiDB-lite"/>
    </source>
</evidence>
<feature type="compositionally biased region" description="Polar residues" evidence="1">
    <location>
        <begin position="44"/>
        <end position="69"/>
    </location>
</feature>
<gene>
    <name evidence="2" type="ORF">SCF082_LOCUS4689</name>
</gene>
<evidence type="ECO:0000313" key="2">
    <source>
        <dbReference type="EMBL" id="CAK8996207.1"/>
    </source>
</evidence>
<name>A0ABP0I0S8_9DINO</name>
<proteinExistence type="predicted"/>
<keyword evidence="3" id="KW-1185">Reference proteome</keyword>
<feature type="region of interest" description="Disordered" evidence="1">
    <location>
        <begin position="1"/>
        <end position="24"/>
    </location>
</feature>
<comment type="caution">
    <text evidence="2">The sequence shown here is derived from an EMBL/GenBank/DDBJ whole genome shotgun (WGS) entry which is preliminary data.</text>
</comment>
<protein>
    <submittedName>
        <fullName evidence="2">Uncharacterized protein</fullName>
    </submittedName>
</protein>
<evidence type="ECO:0000313" key="3">
    <source>
        <dbReference type="Proteomes" id="UP001642464"/>
    </source>
</evidence>
<organism evidence="2 3">
    <name type="scientific">Durusdinium trenchii</name>
    <dbReference type="NCBI Taxonomy" id="1381693"/>
    <lineage>
        <taxon>Eukaryota</taxon>
        <taxon>Sar</taxon>
        <taxon>Alveolata</taxon>
        <taxon>Dinophyceae</taxon>
        <taxon>Suessiales</taxon>
        <taxon>Symbiodiniaceae</taxon>
        <taxon>Durusdinium</taxon>
    </lineage>
</organism>